<proteinExistence type="predicted"/>
<comment type="caution">
    <text evidence="2">The sequence shown here is derived from an EMBL/GenBank/DDBJ whole genome shotgun (WGS) entry which is preliminary data.</text>
</comment>
<name>A0A9P3PX10_LYOSH</name>
<dbReference type="OrthoDB" id="3210574at2759"/>
<evidence type="ECO:0000256" key="1">
    <source>
        <dbReference type="SAM" id="MobiDB-lite"/>
    </source>
</evidence>
<feature type="compositionally biased region" description="Polar residues" evidence="1">
    <location>
        <begin position="1"/>
        <end position="18"/>
    </location>
</feature>
<gene>
    <name evidence="2" type="ORF">LshimejAT787_1702070</name>
</gene>
<dbReference type="Proteomes" id="UP001063166">
    <property type="component" value="Unassembled WGS sequence"/>
</dbReference>
<feature type="region of interest" description="Disordered" evidence="1">
    <location>
        <begin position="1"/>
        <end position="113"/>
    </location>
</feature>
<sequence>MSGAVTDTNFTNPDTAPSAQPGHRLHDSSEPLPGVKGAAPTNDYTPGTMDRTPSSRFRNEERSTHVTHAASSHGQGKNAFNSERPLDVQPTEAGGVAVGGRPDLPEGQAGLGDKMIGKTQKVLGKFTNNPEMHEKGELKEAGGKAAARGEARAPHD</sequence>
<accession>A0A9P3PX10</accession>
<evidence type="ECO:0000313" key="3">
    <source>
        <dbReference type="Proteomes" id="UP001063166"/>
    </source>
</evidence>
<organism evidence="2 3">
    <name type="scientific">Lyophyllum shimeji</name>
    <name type="common">Hon-shimeji</name>
    <name type="synonym">Tricholoma shimeji</name>
    <dbReference type="NCBI Taxonomy" id="47721"/>
    <lineage>
        <taxon>Eukaryota</taxon>
        <taxon>Fungi</taxon>
        <taxon>Dikarya</taxon>
        <taxon>Basidiomycota</taxon>
        <taxon>Agaricomycotina</taxon>
        <taxon>Agaricomycetes</taxon>
        <taxon>Agaricomycetidae</taxon>
        <taxon>Agaricales</taxon>
        <taxon>Tricholomatineae</taxon>
        <taxon>Lyophyllaceae</taxon>
        <taxon>Lyophyllum</taxon>
    </lineage>
</organism>
<keyword evidence="3" id="KW-1185">Reference proteome</keyword>
<evidence type="ECO:0000313" key="2">
    <source>
        <dbReference type="EMBL" id="GLB44580.1"/>
    </source>
</evidence>
<feature type="compositionally biased region" description="Polar residues" evidence="1">
    <location>
        <begin position="69"/>
        <end position="81"/>
    </location>
</feature>
<protein>
    <submittedName>
        <fullName evidence="2">Uncharacterized protein</fullName>
    </submittedName>
</protein>
<dbReference type="AlphaFoldDB" id="A0A9P3PX10"/>
<feature type="compositionally biased region" description="Basic and acidic residues" evidence="1">
    <location>
        <begin position="131"/>
        <end position="156"/>
    </location>
</feature>
<dbReference type="EMBL" id="BRPK01000017">
    <property type="protein sequence ID" value="GLB44580.1"/>
    <property type="molecule type" value="Genomic_DNA"/>
</dbReference>
<feature type="region of interest" description="Disordered" evidence="1">
    <location>
        <begin position="127"/>
        <end position="156"/>
    </location>
</feature>
<reference evidence="2" key="1">
    <citation type="submission" date="2022-07" db="EMBL/GenBank/DDBJ databases">
        <title>The genome of Lyophyllum shimeji provides insight into the initial evolution of ectomycorrhizal fungal genome.</title>
        <authorList>
            <person name="Kobayashi Y."/>
            <person name="Shibata T."/>
            <person name="Hirakawa H."/>
            <person name="Shigenobu S."/>
            <person name="Nishiyama T."/>
            <person name="Yamada A."/>
            <person name="Hasebe M."/>
            <person name="Kawaguchi M."/>
        </authorList>
    </citation>
    <scope>NUCLEOTIDE SEQUENCE</scope>
    <source>
        <strain evidence="2">AT787</strain>
    </source>
</reference>